<accession>K5UF82</accession>
<dbReference type="HOGENOM" id="CLU_839656_0_0_1"/>
<keyword evidence="3" id="KW-1185">Reference proteome</keyword>
<proteinExistence type="predicted"/>
<dbReference type="InParanoid" id="K5UF82"/>
<feature type="region of interest" description="Disordered" evidence="1">
    <location>
        <begin position="1"/>
        <end position="75"/>
    </location>
</feature>
<evidence type="ECO:0000313" key="3">
    <source>
        <dbReference type="Proteomes" id="UP000008370"/>
    </source>
</evidence>
<sequence>MELDYGNPEPSSSAKVDDARQGPAAEKWPAGKFGPYLTKMGRPTIEGSGYSTNKFNESDPEPTESEPKDATPAQKNLWRARDLKRRKRNEQRAAVLTKPLAITPWEQGMNHAKYALNVIKRYKGEYFAIRNSSHWNNCKSRKWMRWGYYANHHIKYLDEQRKLHEHGGIPAGISILPWNDRSVPPFVPPVWPHMDHPDSDARSVLAPPALTAAPVSADVLPAPAHTRGTLFQHTPASVHSEPNPPGPRGRLIWVSGSALILGGGGAKEHRTCLAHYNPYPYHAQTMSQGSTFSAMTSRAQRKSHLSINFTFCMMRPKLIASAWKPINGHNS</sequence>
<dbReference type="AlphaFoldDB" id="K5UF82"/>
<protein>
    <submittedName>
        <fullName evidence="2">Uncharacterized protein</fullName>
    </submittedName>
</protein>
<dbReference type="Proteomes" id="UP000008370">
    <property type="component" value="Unassembled WGS sequence"/>
</dbReference>
<dbReference type="EMBL" id="JH931429">
    <property type="protein sequence ID" value="EKM48111.1"/>
    <property type="molecule type" value="Genomic_DNA"/>
</dbReference>
<dbReference type="RefSeq" id="XP_007403337.1">
    <property type="nucleotide sequence ID" value="XM_007403275.1"/>
</dbReference>
<gene>
    <name evidence="2" type="ORF">PHACADRAFT_203241</name>
</gene>
<evidence type="ECO:0000313" key="2">
    <source>
        <dbReference type="EMBL" id="EKM48111.1"/>
    </source>
</evidence>
<dbReference type="KEGG" id="pco:PHACADRAFT_203241"/>
<name>K5UF82_PHACS</name>
<dbReference type="GeneID" id="18912109"/>
<organism evidence="2 3">
    <name type="scientific">Phanerochaete carnosa (strain HHB-10118-sp)</name>
    <name type="common">White-rot fungus</name>
    <name type="synonym">Peniophora carnosa</name>
    <dbReference type="NCBI Taxonomy" id="650164"/>
    <lineage>
        <taxon>Eukaryota</taxon>
        <taxon>Fungi</taxon>
        <taxon>Dikarya</taxon>
        <taxon>Basidiomycota</taxon>
        <taxon>Agaricomycotina</taxon>
        <taxon>Agaricomycetes</taxon>
        <taxon>Polyporales</taxon>
        <taxon>Phanerochaetaceae</taxon>
        <taxon>Phanerochaete</taxon>
    </lineage>
</organism>
<reference evidence="2 3" key="1">
    <citation type="journal article" date="2012" name="BMC Genomics">
        <title>Comparative genomics of the white-rot fungi, Phanerochaete carnosa and P. chrysosporium, to elucidate the genetic basis of the distinct wood types they colonize.</title>
        <authorList>
            <person name="Suzuki H."/>
            <person name="MacDonald J."/>
            <person name="Syed K."/>
            <person name="Salamov A."/>
            <person name="Hori C."/>
            <person name="Aerts A."/>
            <person name="Henrissat B."/>
            <person name="Wiebenga A."/>
            <person name="vanKuyk P.A."/>
            <person name="Barry K."/>
            <person name="Lindquist E."/>
            <person name="LaButti K."/>
            <person name="Lapidus A."/>
            <person name="Lucas S."/>
            <person name="Coutinho P."/>
            <person name="Gong Y."/>
            <person name="Samejima M."/>
            <person name="Mahadevan R."/>
            <person name="Abou-Zaid M."/>
            <person name="de Vries R.P."/>
            <person name="Igarashi K."/>
            <person name="Yadav J.S."/>
            <person name="Grigoriev I.V."/>
            <person name="Master E.R."/>
        </authorList>
    </citation>
    <scope>NUCLEOTIDE SEQUENCE [LARGE SCALE GENOMIC DNA]</scope>
    <source>
        <strain evidence="2 3">HHB-10118-sp</strain>
    </source>
</reference>
<evidence type="ECO:0000256" key="1">
    <source>
        <dbReference type="SAM" id="MobiDB-lite"/>
    </source>
</evidence>